<dbReference type="SUPFAM" id="SSF47095">
    <property type="entry name" value="HMG-box"/>
    <property type="match status" value="1"/>
</dbReference>
<name>A0A183DDW2_9BILA</name>
<organism evidence="5">
    <name type="scientific">Gongylonema pulchrum</name>
    <dbReference type="NCBI Taxonomy" id="637853"/>
    <lineage>
        <taxon>Eukaryota</taxon>
        <taxon>Metazoa</taxon>
        <taxon>Ecdysozoa</taxon>
        <taxon>Nematoda</taxon>
        <taxon>Chromadorea</taxon>
        <taxon>Rhabditida</taxon>
        <taxon>Spirurina</taxon>
        <taxon>Spiruromorpha</taxon>
        <taxon>Spiruroidea</taxon>
        <taxon>Gongylonematidae</taxon>
        <taxon>Gongylonema</taxon>
    </lineage>
</organism>
<dbReference type="Gene3D" id="1.10.30.10">
    <property type="entry name" value="High mobility group box domain"/>
    <property type="match status" value="1"/>
</dbReference>
<reference evidence="3 4" key="2">
    <citation type="submission" date="2018-11" db="EMBL/GenBank/DDBJ databases">
        <authorList>
            <consortium name="Pathogen Informatics"/>
        </authorList>
    </citation>
    <scope>NUCLEOTIDE SEQUENCE [LARGE SCALE GENOMIC DNA]</scope>
</reference>
<protein>
    <submittedName>
        <fullName evidence="5">HMG box domain-containing protein</fullName>
    </submittedName>
</protein>
<evidence type="ECO:0000256" key="1">
    <source>
        <dbReference type="SAM" id="MobiDB-lite"/>
    </source>
</evidence>
<dbReference type="InterPro" id="IPR009071">
    <property type="entry name" value="HMG_box_dom"/>
</dbReference>
<dbReference type="AlphaFoldDB" id="A0A183DDW2"/>
<keyword evidence="4" id="KW-1185">Reference proteome</keyword>
<evidence type="ECO:0000313" key="5">
    <source>
        <dbReference type="WBParaSite" id="GPUH_0000691201-mRNA-1"/>
    </source>
</evidence>
<evidence type="ECO:0000313" key="3">
    <source>
        <dbReference type="EMBL" id="VDK56493.1"/>
    </source>
</evidence>
<gene>
    <name evidence="3" type="ORF">GPUH_LOCUS6902</name>
</gene>
<accession>A0A183DDW2</accession>
<dbReference type="EMBL" id="UYRT01016982">
    <property type="protein sequence ID" value="VDK56493.1"/>
    <property type="molecule type" value="Genomic_DNA"/>
</dbReference>
<feature type="compositionally biased region" description="Low complexity" evidence="1">
    <location>
        <begin position="15"/>
        <end position="50"/>
    </location>
</feature>
<reference evidence="5" key="1">
    <citation type="submission" date="2016-06" db="UniProtKB">
        <authorList>
            <consortium name="WormBaseParasite"/>
        </authorList>
    </citation>
    <scope>IDENTIFICATION</scope>
</reference>
<feature type="region of interest" description="Disordered" evidence="1">
    <location>
        <begin position="1"/>
        <end position="62"/>
    </location>
</feature>
<dbReference type="OrthoDB" id="5801846at2759"/>
<dbReference type="Pfam" id="PF00505">
    <property type="entry name" value="HMG_box"/>
    <property type="match status" value="1"/>
</dbReference>
<proteinExistence type="predicted"/>
<dbReference type="Proteomes" id="UP000271098">
    <property type="component" value="Unassembled WGS sequence"/>
</dbReference>
<evidence type="ECO:0000313" key="4">
    <source>
        <dbReference type="Proteomes" id="UP000271098"/>
    </source>
</evidence>
<evidence type="ECO:0000259" key="2">
    <source>
        <dbReference type="Pfam" id="PF00505"/>
    </source>
</evidence>
<feature type="domain" description="HMG box" evidence="2">
    <location>
        <begin position="58"/>
        <end position="92"/>
    </location>
</feature>
<dbReference type="WBParaSite" id="GPUH_0000691201-mRNA-1">
    <property type="protein sequence ID" value="GPUH_0000691201-mRNA-1"/>
    <property type="gene ID" value="GPUH_0000691201"/>
</dbReference>
<dbReference type="InterPro" id="IPR036910">
    <property type="entry name" value="HMG_box_dom_sf"/>
</dbReference>
<sequence length="103" mass="10842">MDMTSSGGFVADALSSSGPSMCAPAPAPAPQQEAAAPAATNSSTSSSSQAKKSKKGSRARTGYMLFHGEARKRIRAAHPELNFVEVSKRVGEEVIFYPHLLFS</sequence>